<name>A0A4P9ZM70_9FUNG</name>
<dbReference type="InterPro" id="IPR001155">
    <property type="entry name" value="OxRdtase_FMN_N"/>
</dbReference>
<evidence type="ECO:0000256" key="4">
    <source>
        <dbReference type="ARBA" id="ARBA00022857"/>
    </source>
</evidence>
<sequence length="383" mass="42503">MGKDGDNLPKLFTPLQLGGLTLRNRIMVSPMCQYSCEDGFVTDWHLVHLGGFAVRGPSLIMTEATAVLPNGRISPYCAGLWKDEHIVPWQRIVQFAHSQGTPMGIQLAHAGRKASTFPIFFPDAREAAQPQQGGWTDGTGSSDDTVWGPSDDPWGPEGYPQPHTMTLNQIQEVKRAFRDAAVRADKAGFDLIEIHAAHGYLLNSFLSPLSNHRTDQYGGSFENRIRLLLETIEEVRSVWSNEKPLLVRVSATDWVEGEGWDSKQTVQLAQHLAEIDSVDLLDISTGGNSSRQKIPAAPLFQVPFSAQVKKTVPTSKLLTGTVGLITKGQEAEDILQKEEADLIILARPFLRDPGWVLKAAQELGVYVKWPQQYERARPKLHRL</sequence>
<dbReference type="GO" id="GO:0010181">
    <property type="term" value="F:FMN binding"/>
    <property type="evidence" value="ECO:0007669"/>
    <property type="project" value="InterPro"/>
</dbReference>
<feature type="compositionally biased region" description="Low complexity" evidence="6">
    <location>
        <begin position="138"/>
        <end position="148"/>
    </location>
</feature>
<keyword evidence="4" id="KW-0521">NADP</keyword>
<organism evidence="8 9">
    <name type="scientific">Dimargaris cristalligena</name>
    <dbReference type="NCBI Taxonomy" id="215637"/>
    <lineage>
        <taxon>Eukaryota</taxon>
        <taxon>Fungi</taxon>
        <taxon>Fungi incertae sedis</taxon>
        <taxon>Zoopagomycota</taxon>
        <taxon>Kickxellomycotina</taxon>
        <taxon>Dimargaritomycetes</taxon>
        <taxon>Dimargaritales</taxon>
        <taxon>Dimargaritaceae</taxon>
        <taxon>Dimargaris</taxon>
    </lineage>
</organism>
<dbReference type="EMBL" id="ML003222">
    <property type="protein sequence ID" value="RKP34397.1"/>
    <property type="molecule type" value="Genomic_DNA"/>
</dbReference>
<dbReference type="Gene3D" id="3.20.20.70">
    <property type="entry name" value="Aldolase class I"/>
    <property type="match status" value="1"/>
</dbReference>
<gene>
    <name evidence="8" type="ORF">BJ085DRAFT_20915</name>
</gene>
<keyword evidence="3" id="KW-0288">FMN</keyword>
<evidence type="ECO:0000256" key="1">
    <source>
        <dbReference type="ARBA" id="ARBA00001917"/>
    </source>
</evidence>
<dbReference type="GO" id="GO:0003959">
    <property type="term" value="F:NADPH dehydrogenase activity"/>
    <property type="evidence" value="ECO:0007669"/>
    <property type="project" value="InterPro"/>
</dbReference>
<dbReference type="PANTHER" id="PTHR43303">
    <property type="entry name" value="NADPH DEHYDROGENASE C23G7.10C-RELATED"/>
    <property type="match status" value="1"/>
</dbReference>
<keyword evidence="5" id="KW-0560">Oxidoreductase</keyword>
<dbReference type="GO" id="GO:0050661">
    <property type="term" value="F:NADP binding"/>
    <property type="evidence" value="ECO:0007669"/>
    <property type="project" value="InterPro"/>
</dbReference>
<dbReference type="Pfam" id="PF00724">
    <property type="entry name" value="Oxidored_FMN"/>
    <property type="match status" value="1"/>
</dbReference>
<feature type="region of interest" description="Disordered" evidence="6">
    <location>
        <begin position="128"/>
        <end position="157"/>
    </location>
</feature>
<evidence type="ECO:0000256" key="5">
    <source>
        <dbReference type="ARBA" id="ARBA00023002"/>
    </source>
</evidence>
<proteinExistence type="predicted"/>
<dbReference type="InterPro" id="IPR013785">
    <property type="entry name" value="Aldolase_TIM"/>
</dbReference>
<evidence type="ECO:0000313" key="8">
    <source>
        <dbReference type="EMBL" id="RKP34397.1"/>
    </source>
</evidence>
<evidence type="ECO:0000313" key="9">
    <source>
        <dbReference type="Proteomes" id="UP000268162"/>
    </source>
</evidence>
<dbReference type="SUPFAM" id="SSF51395">
    <property type="entry name" value="FMN-linked oxidoreductases"/>
    <property type="match status" value="1"/>
</dbReference>
<comment type="cofactor">
    <cofactor evidence="1">
        <name>FMN</name>
        <dbReference type="ChEBI" id="CHEBI:58210"/>
    </cofactor>
</comment>
<accession>A0A4P9ZM70</accession>
<keyword evidence="9" id="KW-1185">Reference proteome</keyword>
<dbReference type="CDD" id="cd02932">
    <property type="entry name" value="OYE_YqiM_FMN"/>
    <property type="match status" value="1"/>
</dbReference>
<evidence type="ECO:0000256" key="2">
    <source>
        <dbReference type="ARBA" id="ARBA00022630"/>
    </source>
</evidence>
<evidence type="ECO:0000256" key="6">
    <source>
        <dbReference type="SAM" id="MobiDB-lite"/>
    </source>
</evidence>
<feature type="domain" description="NADH:flavin oxidoreductase/NADH oxidase N-terminal" evidence="7">
    <location>
        <begin position="10"/>
        <end position="363"/>
    </location>
</feature>
<reference evidence="9" key="1">
    <citation type="journal article" date="2018" name="Nat. Microbiol.">
        <title>Leveraging single-cell genomics to expand the fungal tree of life.</title>
        <authorList>
            <person name="Ahrendt S.R."/>
            <person name="Quandt C.A."/>
            <person name="Ciobanu D."/>
            <person name="Clum A."/>
            <person name="Salamov A."/>
            <person name="Andreopoulos B."/>
            <person name="Cheng J.F."/>
            <person name="Woyke T."/>
            <person name="Pelin A."/>
            <person name="Henrissat B."/>
            <person name="Reynolds N.K."/>
            <person name="Benny G.L."/>
            <person name="Smith M.E."/>
            <person name="James T.Y."/>
            <person name="Grigoriev I.V."/>
        </authorList>
    </citation>
    <scope>NUCLEOTIDE SEQUENCE [LARGE SCALE GENOMIC DNA]</scope>
    <source>
        <strain evidence="9">RSA 468</strain>
    </source>
</reference>
<evidence type="ECO:0000256" key="3">
    <source>
        <dbReference type="ARBA" id="ARBA00022643"/>
    </source>
</evidence>
<dbReference type="AlphaFoldDB" id="A0A4P9ZM70"/>
<dbReference type="Proteomes" id="UP000268162">
    <property type="component" value="Unassembled WGS sequence"/>
</dbReference>
<dbReference type="InterPro" id="IPR044152">
    <property type="entry name" value="YqjM-like"/>
</dbReference>
<dbReference type="PANTHER" id="PTHR43303:SF4">
    <property type="entry name" value="NADPH DEHYDROGENASE C23G7.10C-RELATED"/>
    <property type="match status" value="1"/>
</dbReference>
<evidence type="ECO:0000259" key="7">
    <source>
        <dbReference type="Pfam" id="PF00724"/>
    </source>
</evidence>
<protein>
    <submittedName>
        <fullName evidence="8">NADH:flavin oxidoreductase/NADH oxidase</fullName>
    </submittedName>
</protein>
<dbReference type="STRING" id="215637.A0A4P9ZM70"/>
<keyword evidence="2" id="KW-0285">Flavoprotein</keyword>